<dbReference type="InterPro" id="IPR051425">
    <property type="entry name" value="Formin_Homology"/>
</dbReference>
<dbReference type="PANTHER" id="PTHR45725">
    <property type="entry name" value="FORMIN HOMOLOGY 2 FAMILY MEMBER"/>
    <property type="match status" value="1"/>
</dbReference>
<accession>A0AAN6NET5</accession>
<evidence type="ECO:0000256" key="1">
    <source>
        <dbReference type="SAM" id="MobiDB-lite"/>
    </source>
</evidence>
<name>A0AAN6NET5_9PEZI</name>
<comment type="caution">
    <text evidence="2">The sequence shown here is derived from an EMBL/GenBank/DDBJ whole genome shotgun (WGS) entry which is preliminary data.</text>
</comment>
<dbReference type="AlphaFoldDB" id="A0AAN6NET5"/>
<feature type="compositionally biased region" description="Pro residues" evidence="1">
    <location>
        <begin position="340"/>
        <end position="355"/>
    </location>
</feature>
<feature type="compositionally biased region" description="Pro residues" evidence="1">
    <location>
        <begin position="276"/>
        <end position="287"/>
    </location>
</feature>
<feature type="region of interest" description="Disordered" evidence="1">
    <location>
        <begin position="490"/>
        <end position="515"/>
    </location>
</feature>
<feature type="compositionally biased region" description="Pro residues" evidence="1">
    <location>
        <begin position="322"/>
        <end position="332"/>
    </location>
</feature>
<evidence type="ECO:0000313" key="3">
    <source>
        <dbReference type="Proteomes" id="UP001303473"/>
    </source>
</evidence>
<feature type="compositionally biased region" description="Pro residues" evidence="1">
    <location>
        <begin position="494"/>
        <end position="508"/>
    </location>
</feature>
<proteinExistence type="predicted"/>
<feature type="compositionally biased region" description="Basic residues" evidence="1">
    <location>
        <begin position="193"/>
        <end position="207"/>
    </location>
</feature>
<sequence>MAPVDTCSHESLGDLTSQTIANCKFFGRRDAAITLVTAKEPGPLGEQRFRAIILKTEQDQREAVLTQSGTTAYEAVRALHERSAEAVQNYIALNGFDFVPVPKNAEKPKVGKEEKRKEKKKKKQRSAACKPRDKGNDGSDAEDNETTDSSCSEVDVTARFRSSSPYCASSDEESLSLSLSDNETVSVVDPAAKAKRSNSKKTTKKSKARDSGKRRSRSRSRSPFDRSRSSSRSSSASSSSCSSSAYQNHHRRHHDSKFGPPPPPPPRFVNRGPTCSIPPPAPPPPPGGWSSNGPAYRPPPPLLQGSNHSRSSSSTTAVSSSHPPPPAPPPPQQSLSLPGAYPPPPLPPAAAPGPQRPAANGFNIASTGFMGPRCDVRLLVRWKGHGEQRVLDQVPLGPAGTLPMRTIQEAAMTYVRRQSQAFNNVTTWDTVLPSRLSNLRAIISRVTTADGESYDIRGYPGACLPFLLRNNSLSSSPLARCIPLFEVDVESWSPSPPAPPPPPPPPGWNKPCEDD</sequence>
<gene>
    <name evidence="2" type="ORF">QBC46DRAFT_406374</name>
</gene>
<organism evidence="2 3">
    <name type="scientific">Diplogelasinospora grovesii</name>
    <dbReference type="NCBI Taxonomy" id="303347"/>
    <lineage>
        <taxon>Eukaryota</taxon>
        <taxon>Fungi</taxon>
        <taxon>Dikarya</taxon>
        <taxon>Ascomycota</taxon>
        <taxon>Pezizomycotina</taxon>
        <taxon>Sordariomycetes</taxon>
        <taxon>Sordariomycetidae</taxon>
        <taxon>Sordariales</taxon>
        <taxon>Diplogelasinosporaceae</taxon>
        <taxon>Diplogelasinospora</taxon>
    </lineage>
</organism>
<dbReference type="EMBL" id="MU853774">
    <property type="protein sequence ID" value="KAK3942387.1"/>
    <property type="molecule type" value="Genomic_DNA"/>
</dbReference>
<protein>
    <submittedName>
        <fullName evidence="2">Uncharacterized protein</fullName>
    </submittedName>
</protein>
<feature type="compositionally biased region" description="Low complexity" evidence="1">
    <location>
        <begin position="306"/>
        <end position="321"/>
    </location>
</feature>
<reference evidence="3" key="1">
    <citation type="journal article" date="2023" name="Mol. Phylogenet. Evol.">
        <title>Genome-scale phylogeny and comparative genomics of the fungal order Sordariales.</title>
        <authorList>
            <person name="Hensen N."/>
            <person name="Bonometti L."/>
            <person name="Westerberg I."/>
            <person name="Brannstrom I.O."/>
            <person name="Guillou S."/>
            <person name="Cros-Aarteil S."/>
            <person name="Calhoun S."/>
            <person name="Haridas S."/>
            <person name="Kuo A."/>
            <person name="Mondo S."/>
            <person name="Pangilinan J."/>
            <person name="Riley R."/>
            <person name="LaButti K."/>
            <person name="Andreopoulos B."/>
            <person name="Lipzen A."/>
            <person name="Chen C."/>
            <person name="Yan M."/>
            <person name="Daum C."/>
            <person name="Ng V."/>
            <person name="Clum A."/>
            <person name="Steindorff A."/>
            <person name="Ohm R.A."/>
            <person name="Martin F."/>
            <person name="Silar P."/>
            <person name="Natvig D.O."/>
            <person name="Lalanne C."/>
            <person name="Gautier V."/>
            <person name="Ament-Velasquez S.L."/>
            <person name="Kruys A."/>
            <person name="Hutchinson M.I."/>
            <person name="Powell A.J."/>
            <person name="Barry K."/>
            <person name="Miller A.N."/>
            <person name="Grigoriev I.V."/>
            <person name="Debuchy R."/>
            <person name="Gladieux P."/>
            <person name="Hiltunen Thoren M."/>
            <person name="Johannesson H."/>
        </authorList>
    </citation>
    <scope>NUCLEOTIDE SEQUENCE [LARGE SCALE GENOMIC DNA]</scope>
    <source>
        <strain evidence="3">CBS 340.73</strain>
    </source>
</reference>
<feature type="compositionally biased region" description="Basic and acidic residues" evidence="1">
    <location>
        <begin position="104"/>
        <end position="116"/>
    </location>
</feature>
<feature type="compositionally biased region" description="Low complexity" evidence="1">
    <location>
        <begin position="230"/>
        <end position="244"/>
    </location>
</feature>
<feature type="region of interest" description="Disordered" evidence="1">
    <location>
        <begin position="102"/>
        <end position="364"/>
    </location>
</feature>
<keyword evidence="3" id="KW-1185">Reference proteome</keyword>
<evidence type="ECO:0000313" key="2">
    <source>
        <dbReference type="EMBL" id="KAK3942387.1"/>
    </source>
</evidence>
<dbReference type="Proteomes" id="UP001303473">
    <property type="component" value="Unassembled WGS sequence"/>
</dbReference>